<feature type="domain" description="CobQ/CobB/MinD/ParA nucleotide binding" evidence="1">
    <location>
        <begin position="6"/>
        <end position="219"/>
    </location>
</feature>
<dbReference type="InterPro" id="IPR002586">
    <property type="entry name" value="CobQ/CobB/MinD/ParA_Nub-bd_dom"/>
</dbReference>
<dbReference type="SUPFAM" id="SSF52540">
    <property type="entry name" value="P-loop containing nucleoside triphosphate hydrolases"/>
    <property type="match status" value="1"/>
</dbReference>
<dbReference type="InterPro" id="IPR050625">
    <property type="entry name" value="ParA/MinD_ATPase"/>
</dbReference>
<proteinExistence type="predicted"/>
<protein>
    <submittedName>
        <fullName evidence="2">CDP-3, 6-dideoxy-D-glycero-L-glycero-4-hexulose-4-reductase</fullName>
    </submittedName>
</protein>
<dbReference type="OrthoDB" id="69313at2"/>
<gene>
    <name evidence="2" type="ORF">PG2T_03730</name>
</gene>
<name>A0A1B1YRQ2_9GAMM</name>
<dbReference type="Proteomes" id="UP000092952">
    <property type="component" value="Chromosome"/>
</dbReference>
<accession>A0A1B1YRQ2</accession>
<sequence length="250" mass="26497">MTRTVSIHSYRGGTGKSNLVANLAAALARAGQRVGVVDTDIQSPGIHVLFGLAPDQIGRTLNDFLWGNCEMLAATYDRTAVLGSCTGSVHLVPSSIKAGDIARIVKHGFDVALLNDGFQQLSRALDLDFLLVDTHPGVNEETLLSIAVSDTLLLIVRPDRQDFQGTAVTVDLARQLDVQDANIVLNKVLPGMDRAILSARAEEAFGIPVLAILPLCEGLLSLGSESIFGLSSPDDPYAVAVSAMAARLLR</sequence>
<dbReference type="KEGG" id="gbi:PG2T_03730"/>
<dbReference type="GO" id="GO:0005829">
    <property type="term" value="C:cytosol"/>
    <property type="evidence" value="ECO:0007669"/>
    <property type="project" value="TreeGrafter"/>
</dbReference>
<dbReference type="InParanoid" id="A0A1B1YRQ2"/>
<dbReference type="GO" id="GO:0051782">
    <property type="term" value="P:negative regulation of cell division"/>
    <property type="evidence" value="ECO:0007669"/>
    <property type="project" value="TreeGrafter"/>
</dbReference>
<evidence type="ECO:0000313" key="2">
    <source>
        <dbReference type="EMBL" id="ANX03389.1"/>
    </source>
</evidence>
<dbReference type="AlphaFoldDB" id="A0A1B1YRQ2"/>
<dbReference type="RefSeq" id="WP_068802888.1">
    <property type="nucleotide sequence ID" value="NZ_CP014671.1"/>
</dbReference>
<dbReference type="PANTHER" id="PTHR43384">
    <property type="entry name" value="SEPTUM SITE-DETERMINING PROTEIN MIND HOMOLOG, CHLOROPLASTIC-RELATED"/>
    <property type="match status" value="1"/>
</dbReference>
<evidence type="ECO:0000259" key="1">
    <source>
        <dbReference type="Pfam" id="PF01656"/>
    </source>
</evidence>
<dbReference type="Pfam" id="PF01656">
    <property type="entry name" value="CbiA"/>
    <property type="match status" value="1"/>
</dbReference>
<dbReference type="GO" id="GO:0009898">
    <property type="term" value="C:cytoplasmic side of plasma membrane"/>
    <property type="evidence" value="ECO:0007669"/>
    <property type="project" value="TreeGrafter"/>
</dbReference>
<dbReference type="GO" id="GO:0016887">
    <property type="term" value="F:ATP hydrolysis activity"/>
    <property type="evidence" value="ECO:0007669"/>
    <property type="project" value="TreeGrafter"/>
</dbReference>
<dbReference type="GO" id="GO:0005524">
    <property type="term" value="F:ATP binding"/>
    <property type="evidence" value="ECO:0007669"/>
    <property type="project" value="TreeGrafter"/>
</dbReference>
<dbReference type="PANTHER" id="PTHR43384:SF10">
    <property type="entry name" value="ATPASE INVOLVED IN CHROMOSOME PARTITIONING, PARA_MIND FAMILY"/>
    <property type="match status" value="1"/>
</dbReference>
<keyword evidence="3" id="KW-1185">Reference proteome</keyword>
<dbReference type="InterPro" id="IPR027417">
    <property type="entry name" value="P-loop_NTPase"/>
</dbReference>
<reference evidence="3" key="1">
    <citation type="submission" date="2016-03" db="EMBL/GenBank/DDBJ databases">
        <title>Complete genome sequence of Solimmundus cernigliae, representing a novel lineage of polycyclic aromatic hydrocarbon degraders within the Gammaproteobacteria.</title>
        <authorList>
            <person name="Singleton D.R."/>
            <person name="Dickey A.N."/>
            <person name="Scholl E.H."/>
            <person name="Wright F.A."/>
            <person name="Aitken M.D."/>
        </authorList>
    </citation>
    <scope>NUCLEOTIDE SEQUENCE [LARGE SCALE GENOMIC DNA]</scope>
    <source>
        <strain evidence="3">TR3.2</strain>
    </source>
</reference>
<dbReference type="EMBL" id="CP014671">
    <property type="protein sequence ID" value="ANX03389.1"/>
    <property type="molecule type" value="Genomic_DNA"/>
</dbReference>
<evidence type="ECO:0000313" key="3">
    <source>
        <dbReference type="Proteomes" id="UP000092952"/>
    </source>
</evidence>
<organism evidence="2 3">
    <name type="scientific">Immundisolibacter cernigliae</name>
    <dbReference type="NCBI Taxonomy" id="1810504"/>
    <lineage>
        <taxon>Bacteria</taxon>
        <taxon>Pseudomonadati</taxon>
        <taxon>Pseudomonadota</taxon>
        <taxon>Gammaproteobacteria</taxon>
        <taxon>Immundisolibacterales</taxon>
        <taxon>Immundisolibacteraceae</taxon>
        <taxon>Immundisolibacter</taxon>
    </lineage>
</organism>
<dbReference type="STRING" id="1810504.PG2T_03730"/>
<dbReference type="Gene3D" id="3.40.50.300">
    <property type="entry name" value="P-loop containing nucleotide triphosphate hydrolases"/>
    <property type="match status" value="1"/>
</dbReference>